<sequence length="115" mass="12465">ILSGRVCECPVAKAHFLLCSVVYSVIAGILIDFTFTFKASDEDNGDLSILLIINIHGVVPSLVSFPLFFGLSFICTHSTKLSWVTRTGHNHHPPAGGLLHSACIHFLCYGSLSIH</sequence>
<evidence type="ECO:0000256" key="1">
    <source>
        <dbReference type="SAM" id="Phobius"/>
    </source>
</evidence>
<reference evidence="2" key="1">
    <citation type="submission" date="2018-05" db="EMBL/GenBank/DDBJ databases">
        <title>Draft genome of Mucuna pruriens seed.</title>
        <authorList>
            <person name="Nnadi N.E."/>
            <person name="Vos R."/>
            <person name="Hasami M.H."/>
            <person name="Devisetty U.K."/>
            <person name="Aguiy J.C."/>
        </authorList>
    </citation>
    <scope>NUCLEOTIDE SEQUENCE [LARGE SCALE GENOMIC DNA]</scope>
    <source>
        <strain evidence="2">JCA_2017</strain>
    </source>
</reference>
<organism evidence="2 3">
    <name type="scientific">Mucuna pruriens</name>
    <name type="common">Velvet bean</name>
    <name type="synonym">Dolichos pruriens</name>
    <dbReference type="NCBI Taxonomy" id="157652"/>
    <lineage>
        <taxon>Eukaryota</taxon>
        <taxon>Viridiplantae</taxon>
        <taxon>Streptophyta</taxon>
        <taxon>Embryophyta</taxon>
        <taxon>Tracheophyta</taxon>
        <taxon>Spermatophyta</taxon>
        <taxon>Magnoliopsida</taxon>
        <taxon>eudicotyledons</taxon>
        <taxon>Gunneridae</taxon>
        <taxon>Pentapetalae</taxon>
        <taxon>rosids</taxon>
        <taxon>fabids</taxon>
        <taxon>Fabales</taxon>
        <taxon>Fabaceae</taxon>
        <taxon>Papilionoideae</taxon>
        <taxon>50 kb inversion clade</taxon>
        <taxon>NPAAA clade</taxon>
        <taxon>indigoferoid/millettioid clade</taxon>
        <taxon>Phaseoleae</taxon>
        <taxon>Mucuna</taxon>
    </lineage>
</organism>
<keyword evidence="1" id="KW-0812">Transmembrane</keyword>
<accession>A0A371FTR3</accession>
<dbReference type="Proteomes" id="UP000257109">
    <property type="component" value="Unassembled WGS sequence"/>
</dbReference>
<feature type="non-terminal residue" evidence="2">
    <location>
        <position position="115"/>
    </location>
</feature>
<dbReference type="EMBL" id="QJKJ01007858">
    <property type="protein sequence ID" value="RDX81672.1"/>
    <property type="molecule type" value="Genomic_DNA"/>
</dbReference>
<gene>
    <name evidence="2" type="ORF">CR513_37617</name>
</gene>
<comment type="caution">
    <text evidence="2">The sequence shown here is derived from an EMBL/GenBank/DDBJ whole genome shotgun (WGS) entry which is preliminary data.</text>
</comment>
<proteinExistence type="predicted"/>
<keyword evidence="1" id="KW-1133">Transmembrane helix</keyword>
<feature type="transmembrane region" description="Helical" evidence="1">
    <location>
        <begin position="47"/>
        <end position="74"/>
    </location>
</feature>
<dbReference type="OrthoDB" id="10564927at2759"/>
<keyword evidence="3" id="KW-1185">Reference proteome</keyword>
<dbReference type="AlphaFoldDB" id="A0A371FTR3"/>
<name>A0A371FTR3_MUCPR</name>
<protein>
    <submittedName>
        <fullName evidence="2">Uncharacterized protein</fullName>
    </submittedName>
</protein>
<evidence type="ECO:0000313" key="2">
    <source>
        <dbReference type="EMBL" id="RDX81672.1"/>
    </source>
</evidence>
<feature type="transmembrane region" description="Helical" evidence="1">
    <location>
        <begin position="14"/>
        <end position="35"/>
    </location>
</feature>
<feature type="non-terminal residue" evidence="2">
    <location>
        <position position="1"/>
    </location>
</feature>
<evidence type="ECO:0000313" key="3">
    <source>
        <dbReference type="Proteomes" id="UP000257109"/>
    </source>
</evidence>
<keyword evidence="1" id="KW-0472">Membrane</keyword>